<dbReference type="Proteomes" id="UP001314170">
    <property type="component" value="Unassembled WGS sequence"/>
</dbReference>
<evidence type="ECO:0000313" key="2">
    <source>
        <dbReference type="Proteomes" id="UP001314170"/>
    </source>
</evidence>
<reference evidence="1 2" key="1">
    <citation type="submission" date="2024-01" db="EMBL/GenBank/DDBJ databases">
        <authorList>
            <person name="Waweru B."/>
        </authorList>
    </citation>
    <scope>NUCLEOTIDE SEQUENCE [LARGE SCALE GENOMIC DNA]</scope>
</reference>
<sequence>IVRQGEGVKARCVFGGPEVYSMNSGCSGGWRNEELEFKGLKNSKTRNPERAMAQKLPGKIG</sequence>
<evidence type="ECO:0000313" key="1">
    <source>
        <dbReference type="EMBL" id="CAK7340193.1"/>
    </source>
</evidence>
<protein>
    <submittedName>
        <fullName evidence="1">Uncharacterized protein</fullName>
    </submittedName>
</protein>
<feature type="non-terminal residue" evidence="1">
    <location>
        <position position="1"/>
    </location>
</feature>
<proteinExistence type="predicted"/>
<name>A0AAV1RX48_9ROSI</name>
<organism evidence="1 2">
    <name type="scientific">Dovyalis caffra</name>
    <dbReference type="NCBI Taxonomy" id="77055"/>
    <lineage>
        <taxon>Eukaryota</taxon>
        <taxon>Viridiplantae</taxon>
        <taxon>Streptophyta</taxon>
        <taxon>Embryophyta</taxon>
        <taxon>Tracheophyta</taxon>
        <taxon>Spermatophyta</taxon>
        <taxon>Magnoliopsida</taxon>
        <taxon>eudicotyledons</taxon>
        <taxon>Gunneridae</taxon>
        <taxon>Pentapetalae</taxon>
        <taxon>rosids</taxon>
        <taxon>fabids</taxon>
        <taxon>Malpighiales</taxon>
        <taxon>Salicaceae</taxon>
        <taxon>Flacourtieae</taxon>
        <taxon>Dovyalis</taxon>
    </lineage>
</organism>
<dbReference type="EMBL" id="CAWUPB010001159">
    <property type="protein sequence ID" value="CAK7340193.1"/>
    <property type="molecule type" value="Genomic_DNA"/>
</dbReference>
<keyword evidence="2" id="KW-1185">Reference proteome</keyword>
<gene>
    <name evidence="1" type="ORF">DCAF_LOCUS15274</name>
</gene>
<dbReference type="AlphaFoldDB" id="A0AAV1RX48"/>
<accession>A0AAV1RX48</accession>
<comment type="caution">
    <text evidence="1">The sequence shown here is derived from an EMBL/GenBank/DDBJ whole genome shotgun (WGS) entry which is preliminary data.</text>
</comment>